<evidence type="ECO:0000313" key="4">
    <source>
        <dbReference type="Proteomes" id="UP000580856"/>
    </source>
</evidence>
<comment type="caution">
    <text evidence="3">The sequence shown here is derived from an EMBL/GenBank/DDBJ whole genome shotgun (WGS) entry which is preliminary data.</text>
</comment>
<keyword evidence="4" id="KW-1185">Reference proteome</keyword>
<dbReference type="EMBL" id="JAATJA010000001">
    <property type="protein sequence ID" value="NJB67511.1"/>
    <property type="molecule type" value="Genomic_DNA"/>
</dbReference>
<evidence type="ECO:0000256" key="1">
    <source>
        <dbReference type="SAM" id="MobiDB-lite"/>
    </source>
</evidence>
<name>A0A846QH08_9BACT</name>
<gene>
    <name evidence="3" type="ORF">GGQ74_001151</name>
</gene>
<feature type="region of interest" description="Disordered" evidence="1">
    <location>
        <begin position="77"/>
        <end position="101"/>
    </location>
</feature>
<accession>A0A846QH08</accession>
<keyword evidence="2" id="KW-0812">Transmembrane</keyword>
<sequence>MVKREDNGELRPAWCAVIWTLLVALIGAAVWIGGIRRDVEANTAFREQAQPRLERMETILERMDGVLRRIEEQWWQRSRDTHRERPDSAGAEALADGRGRE</sequence>
<protein>
    <submittedName>
        <fullName evidence="3">Uncharacterized protein</fullName>
    </submittedName>
</protein>
<feature type="compositionally biased region" description="Basic and acidic residues" evidence="1">
    <location>
        <begin position="77"/>
        <end position="87"/>
    </location>
</feature>
<evidence type="ECO:0000313" key="3">
    <source>
        <dbReference type="EMBL" id="NJB67511.1"/>
    </source>
</evidence>
<feature type="transmembrane region" description="Helical" evidence="2">
    <location>
        <begin position="12"/>
        <end position="32"/>
    </location>
</feature>
<keyword evidence="2" id="KW-1133">Transmembrane helix</keyword>
<organism evidence="3 4">
    <name type="scientific">Desulfobaculum xiamenense</name>
    <dbReference type="NCBI Taxonomy" id="995050"/>
    <lineage>
        <taxon>Bacteria</taxon>
        <taxon>Pseudomonadati</taxon>
        <taxon>Thermodesulfobacteriota</taxon>
        <taxon>Desulfovibrionia</taxon>
        <taxon>Desulfovibrionales</taxon>
        <taxon>Desulfovibrionaceae</taxon>
        <taxon>Desulfobaculum</taxon>
    </lineage>
</organism>
<dbReference type="Proteomes" id="UP000580856">
    <property type="component" value="Unassembled WGS sequence"/>
</dbReference>
<reference evidence="3 4" key="1">
    <citation type="submission" date="2020-03" db="EMBL/GenBank/DDBJ databases">
        <title>Genomic Encyclopedia of Type Strains, Phase IV (KMG-IV): sequencing the most valuable type-strain genomes for metagenomic binning, comparative biology and taxonomic classification.</title>
        <authorList>
            <person name="Goeker M."/>
        </authorList>
    </citation>
    <scope>NUCLEOTIDE SEQUENCE [LARGE SCALE GENOMIC DNA]</scope>
    <source>
        <strain evidence="3 4">DSM 24233</strain>
    </source>
</reference>
<dbReference type="RefSeq" id="WP_167940561.1">
    <property type="nucleotide sequence ID" value="NZ_JAATJA010000001.1"/>
</dbReference>
<evidence type="ECO:0000256" key="2">
    <source>
        <dbReference type="SAM" id="Phobius"/>
    </source>
</evidence>
<proteinExistence type="predicted"/>
<keyword evidence="2" id="KW-0472">Membrane</keyword>
<dbReference type="AlphaFoldDB" id="A0A846QH08"/>